<sequence length="231" mass="26778">MKKILWDIDGTLLNFDLAETAAIYKCFEIFNLDKPTEDMLKTYKNINNIYWERLERNEVTRDEVLLGRFRDFFEKYGIQTDIVEDFNHNYQIELGKTYVFNPYGKEAVKKLASKYDQYAVTNGSLTAQSGKLEGSDLNKILKESFISELIGFEKPDERFFEYVFEKIGSRTLDDYVIIGDSLTSDMLGGVNAKIKTIWFNPHSKKNHLDLPIDLEISSLNEVEDCLAKIFG</sequence>
<dbReference type="Gene3D" id="1.10.150.240">
    <property type="entry name" value="Putative phosphatase, domain 2"/>
    <property type="match status" value="1"/>
</dbReference>
<protein>
    <submittedName>
        <fullName evidence="1">YjjG family noncanonical pyrimidine nucleotidase</fullName>
    </submittedName>
</protein>
<dbReference type="NCBIfam" id="TIGR02254">
    <property type="entry name" value="YjjG_YfnB"/>
    <property type="match status" value="1"/>
</dbReference>
<name>A0ABS7T183_9FIRM</name>
<dbReference type="InterPro" id="IPR006439">
    <property type="entry name" value="HAD-SF_hydro_IA"/>
</dbReference>
<keyword evidence="2" id="KW-1185">Reference proteome</keyword>
<gene>
    <name evidence="1" type="ORF">K8P03_09620</name>
</gene>
<evidence type="ECO:0000313" key="2">
    <source>
        <dbReference type="Proteomes" id="UP000734271"/>
    </source>
</evidence>
<dbReference type="InterPro" id="IPR023214">
    <property type="entry name" value="HAD_sf"/>
</dbReference>
<dbReference type="InterPro" id="IPR036412">
    <property type="entry name" value="HAD-like_sf"/>
</dbReference>
<dbReference type="InterPro" id="IPR011951">
    <property type="entry name" value="HAD-SF_hydro_IA_YjjG/PynA"/>
</dbReference>
<dbReference type="PANTHER" id="PTHR47478:SF1">
    <property type="entry name" value="PYRIMIDINE 5'-NUCLEOTIDASE YJJG"/>
    <property type="match status" value="1"/>
</dbReference>
<dbReference type="NCBIfam" id="TIGR01549">
    <property type="entry name" value="HAD-SF-IA-v1"/>
    <property type="match status" value="1"/>
</dbReference>
<reference evidence="1 2" key="1">
    <citation type="submission" date="2021-08" db="EMBL/GenBank/DDBJ databases">
        <title>FDA dAtabase for Regulatory Grade micrObial Sequences (FDA-ARGOS): Supporting development and validation of Infectious Disease Dx tests.</title>
        <authorList>
            <person name="Sproer C."/>
            <person name="Gronow S."/>
            <person name="Severitt S."/>
            <person name="Schroder I."/>
            <person name="Tallon L."/>
            <person name="Sadzewicz L."/>
            <person name="Zhao X."/>
            <person name="Boylan J."/>
            <person name="Ott S."/>
            <person name="Bowen H."/>
            <person name="Vavikolanu K."/>
            <person name="Hazen T."/>
            <person name="Aluvathingal J."/>
            <person name="Nadendla S."/>
            <person name="Lowell S."/>
            <person name="Myers T."/>
            <person name="Yan Y."/>
            <person name="Sichtig H."/>
        </authorList>
    </citation>
    <scope>NUCLEOTIDE SEQUENCE [LARGE SCALE GENOMIC DNA]</scope>
    <source>
        <strain evidence="1 2">FDAARGOS_1460</strain>
    </source>
</reference>
<dbReference type="PANTHER" id="PTHR47478">
    <property type="match status" value="1"/>
</dbReference>
<dbReference type="Gene3D" id="3.40.50.1000">
    <property type="entry name" value="HAD superfamily/HAD-like"/>
    <property type="match status" value="1"/>
</dbReference>
<dbReference type="RefSeq" id="WP_223420474.1">
    <property type="nucleotide sequence ID" value="NZ_JAIPME010000002.1"/>
</dbReference>
<organism evidence="1 2">
    <name type="scientific">Anaerococcus murdochii</name>
    <dbReference type="NCBI Taxonomy" id="411577"/>
    <lineage>
        <taxon>Bacteria</taxon>
        <taxon>Bacillati</taxon>
        <taxon>Bacillota</taxon>
        <taxon>Tissierellia</taxon>
        <taxon>Tissierellales</taxon>
        <taxon>Peptoniphilaceae</taxon>
        <taxon>Anaerococcus</taxon>
    </lineage>
</organism>
<dbReference type="InterPro" id="IPR023198">
    <property type="entry name" value="PGP-like_dom2"/>
</dbReference>
<dbReference type="Pfam" id="PF00702">
    <property type="entry name" value="Hydrolase"/>
    <property type="match status" value="1"/>
</dbReference>
<dbReference type="InterPro" id="IPR052550">
    <property type="entry name" value="Pyrimidine_5'-ntase_YjjG"/>
</dbReference>
<proteinExistence type="predicted"/>
<dbReference type="Proteomes" id="UP000734271">
    <property type="component" value="Unassembled WGS sequence"/>
</dbReference>
<dbReference type="SFLD" id="SFLDS00003">
    <property type="entry name" value="Haloacid_Dehalogenase"/>
    <property type="match status" value="1"/>
</dbReference>
<evidence type="ECO:0000313" key="1">
    <source>
        <dbReference type="EMBL" id="MBZ2387541.1"/>
    </source>
</evidence>
<comment type="caution">
    <text evidence="1">The sequence shown here is derived from an EMBL/GenBank/DDBJ whole genome shotgun (WGS) entry which is preliminary data.</text>
</comment>
<dbReference type="SFLD" id="SFLDG01129">
    <property type="entry name" value="C1.5:_HAD__Beta-PGM__Phosphata"/>
    <property type="match status" value="1"/>
</dbReference>
<dbReference type="EMBL" id="JAIPME010000002">
    <property type="protein sequence ID" value="MBZ2387541.1"/>
    <property type="molecule type" value="Genomic_DNA"/>
</dbReference>
<dbReference type="SUPFAM" id="SSF56784">
    <property type="entry name" value="HAD-like"/>
    <property type="match status" value="1"/>
</dbReference>
<accession>A0ABS7T183</accession>